<protein>
    <submittedName>
        <fullName evidence="1">Uncharacterized protein</fullName>
    </submittedName>
</protein>
<dbReference type="AlphaFoldDB" id="A0A645HZ11"/>
<organism evidence="1">
    <name type="scientific">bioreactor metagenome</name>
    <dbReference type="NCBI Taxonomy" id="1076179"/>
    <lineage>
        <taxon>unclassified sequences</taxon>
        <taxon>metagenomes</taxon>
        <taxon>ecological metagenomes</taxon>
    </lineage>
</organism>
<sequence length="133" mass="15267">MGDRGYEKVPTKMLVEESETFLVNQYLPVPTGGKVTAKNIVRSEVWLGMTYAPNNSYALKNTKLLLWEPLINGNHVVLLEKMSYKVEGVVPMLLRKIGNIYESAITPQSNHINTYYNWKNYPNTGILNRYKNK</sequence>
<gene>
    <name evidence="1" type="ORF">SDC9_191711</name>
</gene>
<comment type="caution">
    <text evidence="1">The sequence shown here is derived from an EMBL/GenBank/DDBJ whole genome shotgun (WGS) entry which is preliminary data.</text>
</comment>
<reference evidence="1" key="1">
    <citation type="submission" date="2019-08" db="EMBL/GenBank/DDBJ databases">
        <authorList>
            <person name="Kucharzyk K."/>
            <person name="Murdoch R.W."/>
            <person name="Higgins S."/>
            <person name="Loffler F."/>
        </authorList>
    </citation>
    <scope>NUCLEOTIDE SEQUENCE</scope>
</reference>
<proteinExistence type="predicted"/>
<dbReference type="EMBL" id="VSSQ01103051">
    <property type="protein sequence ID" value="MPN44150.1"/>
    <property type="molecule type" value="Genomic_DNA"/>
</dbReference>
<name>A0A645HZ11_9ZZZZ</name>
<evidence type="ECO:0000313" key="1">
    <source>
        <dbReference type="EMBL" id="MPN44150.1"/>
    </source>
</evidence>
<accession>A0A645HZ11</accession>